<comment type="caution">
    <text evidence="1">The sequence shown here is derived from an EMBL/GenBank/DDBJ whole genome shotgun (WGS) entry which is preliminary data.</text>
</comment>
<evidence type="ECO:0008006" key="3">
    <source>
        <dbReference type="Google" id="ProtNLM"/>
    </source>
</evidence>
<organism evidence="1 2">
    <name type="scientific">Pseudomonas aeruginosa</name>
    <dbReference type="NCBI Taxonomy" id="287"/>
    <lineage>
        <taxon>Bacteria</taxon>
        <taxon>Pseudomonadati</taxon>
        <taxon>Pseudomonadota</taxon>
        <taxon>Gammaproteobacteria</taxon>
        <taxon>Pseudomonadales</taxon>
        <taxon>Pseudomonadaceae</taxon>
        <taxon>Pseudomonas</taxon>
    </lineage>
</organism>
<dbReference type="InterPro" id="IPR037257">
    <property type="entry name" value="T2SS_E_N_sf"/>
</dbReference>
<sequence length="240" mass="26177">MHLAIILFFHQAMTMSNQQHSRLGQILINKGLISAAQLDAAIQAQLSNHKRLGETLIEQGLLSERQLKKALKKQTNLRLAATLVAALLSPFQMASADIQRMQPPAAMSRQELPKNLRPLTDVEMSNVNAQGLNESLEGLFLKAEGGDGLAAVKQLAKLVMPMLDSLEAETSMSDVRYETGKTQSTLNPDGSVNLRLPSSIGEVRFDNIRIAGAPREQTFGSVSLQQIDLSQASLKISLRP</sequence>
<proteinExistence type="predicted"/>
<name>A0A3M5DN07_PSEAI</name>
<gene>
    <name evidence="1" type="ORF">ALP65_02200</name>
</gene>
<dbReference type="AlphaFoldDB" id="A0A3M5DN07"/>
<protein>
    <recommendedName>
        <fullName evidence="3">Bacteriophage N4 adsorption protein B</fullName>
    </recommendedName>
</protein>
<evidence type="ECO:0000313" key="2">
    <source>
        <dbReference type="Proteomes" id="UP000270834"/>
    </source>
</evidence>
<evidence type="ECO:0000313" key="1">
    <source>
        <dbReference type="EMBL" id="RMS51296.1"/>
    </source>
</evidence>
<reference evidence="1 2" key="1">
    <citation type="submission" date="2018-08" db="EMBL/GenBank/DDBJ databases">
        <title>Recombination of ecologically and evolutionarily significant loci maintains genetic cohesion in the Pseudomonas syringae species complex.</title>
        <authorList>
            <person name="Dillon M."/>
            <person name="Thakur S."/>
            <person name="Almeida R.N.D."/>
            <person name="Weir B.S."/>
            <person name="Guttman D.S."/>
        </authorList>
    </citation>
    <scope>NUCLEOTIDE SEQUENCE [LARGE SCALE GENOMIC DNA]</scope>
    <source>
        <strain evidence="1 2">ICMP 7846</strain>
    </source>
</reference>
<dbReference type="Proteomes" id="UP000270834">
    <property type="component" value="Unassembled WGS sequence"/>
</dbReference>
<dbReference type="SUPFAM" id="SSF160246">
    <property type="entry name" value="EspE N-terminal domain-like"/>
    <property type="match status" value="1"/>
</dbReference>
<dbReference type="EMBL" id="RBSQ01000865">
    <property type="protein sequence ID" value="RMS51296.1"/>
    <property type="molecule type" value="Genomic_DNA"/>
</dbReference>
<accession>A0A3M5DN07</accession>